<proteinExistence type="predicted"/>
<dbReference type="Gene3D" id="3.20.20.210">
    <property type="match status" value="1"/>
</dbReference>
<feature type="non-terminal residue" evidence="1">
    <location>
        <position position="1"/>
    </location>
</feature>
<dbReference type="EMBL" id="BARW01022273">
    <property type="protein sequence ID" value="GAI97578.1"/>
    <property type="molecule type" value="Genomic_DNA"/>
</dbReference>
<sequence length="139" mass="15535">AIAKEHKKIQRKTILLAEKLGVERVITFSGCPGDTEVAKHPNWVTCPWPFEVAAGNDAVALRKKYGKDLIIGGTIDKRALIKGKEAIREEVMSKVPFLLEQGGYFPSVDHAVPPDVTFENYCYYINLMREVAGLEKLSF</sequence>
<dbReference type="SUPFAM" id="SSF51726">
    <property type="entry name" value="UROD/MetE-like"/>
    <property type="match status" value="1"/>
</dbReference>
<organism evidence="1">
    <name type="scientific">marine sediment metagenome</name>
    <dbReference type="NCBI Taxonomy" id="412755"/>
    <lineage>
        <taxon>unclassified sequences</taxon>
        <taxon>metagenomes</taxon>
        <taxon>ecological metagenomes</taxon>
    </lineage>
</organism>
<reference evidence="1" key="1">
    <citation type="journal article" date="2014" name="Front. Microbiol.">
        <title>High frequency of phylogenetically diverse reductive dehalogenase-homologous genes in deep subseafloor sedimentary metagenomes.</title>
        <authorList>
            <person name="Kawai M."/>
            <person name="Futagami T."/>
            <person name="Toyoda A."/>
            <person name="Takaki Y."/>
            <person name="Nishi S."/>
            <person name="Hori S."/>
            <person name="Arai W."/>
            <person name="Tsubouchi T."/>
            <person name="Morono Y."/>
            <person name="Uchiyama I."/>
            <person name="Ito T."/>
            <person name="Fujiyama A."/>
            <person name="Inagaki F."/>
            <person name="Takami H."/>
        </authorList>
    </citation>
    <scope>NUCLEOTIDE SEQUENCE</scope>
    <source>
        <strain evidence="1">Expedition CK06-06</strain>
    </source>
</reference>
<evidence type="ECO:0000313" key="1">
    <source>
        <dbReference type="EMBL" id="GAI97578.1"/>
    </source>
</evidence>
<dbReference type="AlphaFoldDB" id="X1SXA9"/>
<gene>
    <name evidence="1" type="ORF">S12H4_37228</name>
</gene>
<dbReference type="InterPro" id="IPR038071">
    <property type="entry name" value="UROD/MetE-like_sf"/>
</dbReference>
<evidence type="ECO:0008006" key="2">
    <source>
        <dbReference type="Google" id="ProtNLM"/>
    </source>
</evidence>
<comment type="caution">
    <text evidence="1">The sequence shown here is derived from an EMBL/GenBank/DDBJ whole genome shotgun (WGS) entry which is preliminary data.</text>
</comment>
<protein>
    <recommendedName>
        <fullName evidence="2">Uroporphyrinogen decarboxylase (URO-D) domain-containing protein</fullName>
    </recommendedName>
</protein>
<name>X1SXA9_9ZZZZ</name>
<accession>X1SXA9</accession>